<sequence>MKNEIKLRWLVTGSFLSSVGTSFIWPLTTIYLHNELHQSLTIIGFVLLLYSGTNVVGSYLSGMLFDRFNPRTLILSGLIIDTVAMFVLIFINHWPVYPIFLSIIGFFNGWLTTLINSLGTLIGSRDGRYIFNMLYFAANLGIVLGTSVVGFVYHGSVAPMFTLTTILYVFYFVVAFLFYHVDTSAIRKKHQRSKTKVSLTGPNVTIMWTFFISLGIIWVMYEQWVSNLSVYVTDMGIPMELYSLLWTINAGLIVLLQILMNWMAHFVKNIYLQVYVGIFFCAGSFIILMFAHNYAMFVLAMVILTVGEATAFPTMPAIINDLSPVDVKGKYQGMMNAFSSAGKAIGPLFGGMIIEGLSYQSLFVVCSVSIVLVGIVVILIVNWQGERAQYYR</sequence>
<evidence type="ECO:0000256" key="1">
    <source>
        <dbReference type="ARBA" id="ARBA00004651"/>
    </source>
</evidence>
<dbReference type="GO" id="GO:0005886">
    <property type="term" value="C:plasma membrane"/>
    <property type="evidence" value="ECO:0007669"/>
    <property type="project" value="UniProtKB-SubCell"/>
</dbReference>
<feature type="transmembrane region" description="Helical" evidence="7">
    <location>
        <begin position="360"/>
        <end position="383"/>
    </location>
</feature>
<feature type="transmembrane region" description="Helical" evidence="7">
    <location>
        <begin position="241"/>
        <end position="260"/>
    </location>
</feature>
<evidence type="ECO:0000256" key="6">
    <source>
        <dbReference type="ARBA" id="ARBA00023136"/>
    </source>
</evidence>
<evidence type="ECO:0000313" key="9">
    <source>
        <dbReference type="EMBL" id="KIS03404.1"/>
    </source>
</evidence>
<feature type="domain" description="Major facilitator superfamily (MFS) profile" evidence="8">
    <location>
        <begin position="6"/>
        <end position="385"/>
    </location>
</feature>
<evidence type="ECO:0000259" key="8">
    <source>
        <dbReference type="PROSITE" id="PS50850"/>
    </source>
</evidence>
<comment type="subcellular location">
    <subcellularLocation>
        <location evidence="1">Cell membrane</location>
        <topology evidence="1">Multi-pass membrane protein</topology>
    </subcellularLocation>
</comment>
<dbReference type="AlphaFoldDB" id="A0A0D0YVU8"/>
<dbReference type="CDD" id="cd17329">
    <property type="entry name" value="MFS_MdtH_MDR_like"/>
    <property type="match status" value="1"/>
</dbReference>
<feature type="transmembrane region" description="Helical" evidence="7">
    <location>
        <begin position="331"/>
        <end position="354"/>
    </location>
</feature>
<dbReference type="InterPro" id="IPR036259">
    <property type="entry name" value="MFS_trans_sf"/>
</dbReference>
<proteinExistence type="predicted"/>
<evidence type="ECO:0000256" key="2">
    <source>
        <dbReference type="ARBA" id="ARBA00022448"/>
    </source>
</evidence>
<feature type="transmembrane region" description="Helical" evidence="7">
    <location>
        <begin position="7"/>
        <end position="28"/>
    </location>
</feature>
<dbReference type="EMBL" id="AWTT01000020">
    <property type="protein sequence ID" value="KIS03404.1"/>
    <property type="molecule type" value="Genomic_DNA"/>
</dbReference>
<keyword evidence="6 7" id="KW-0472">Membrane</keyword>
<comment type="caution">
    <text evidence="9">The sequence shown here is derived from an EMBL/GenBank/DDBJ whole genome shotgun (WGS) entry which is preliminary data.</text>
</comment>
<evidence type="ECO:0000256" key="5">
    <source>
        <dbReference type="ARBA" id="ARBA00022989"/>
    </source>
</evidence>
<protein>
    <submittedName>
        <fullName evidence="9">Permease of the major facilitator superfamily</fullName>
    </submittedName>
</protein>
<feature type="transmembrane region" description="Helical" evidence="7">
    <location>
        <begin position="160"/>
        <end position="179"/>
    </location>
</feature>
<dbReference type="GO" id="GO:0022857">
    <property type="term" value="F:transmembrane transporter activity"/>
    <property type="evidence" value="ECO:0007669"/>
    <property type="project" value="InterPro"/>
</dbReference>
<feature type="transmembrane region" description="Helical" evidence="7">
    <location>
        <begin position="297"/>
        <end position="319"/>
    </location>
</feature>
<evidence type="ECO:0000313" key="10">
    <source>
        <dbReference type="Proteomes" id="UP000032279"/>
    </source>
</evidence>
<dbReference type="InterPro" id="IPR020846">
    <property type="entry name" value="MFS_dom"/>
</dbReference>
<feature type="transmembrane region" description="Helical" evidence="7">
    <location>
        <begin position="134"/>
        <end position="154"/>
    </location>
</feature>
<feature type="transmembrane region" description="Helical" evidence="7">
    <location>
        <begin position="200"/>
        <end position="221"/>
    </location>
</feature>
<keyword evidence="3" id="KW-1003">Cell membrane</keyword>
<organism evidence="9 10">
    <name type="scientific">Paucilactobacillus wasatchensis</name>
    <dbReference type="NCBI Taxonomy" id="1335616"/>
    <lineage>
        <taxon>Bacteria</taxon>
        <taxon>Bacillati</taxon>
        <taxon>Bacillota</taxon>
        <taxon>Bacilli</taxon>
        <taxon>Lactobacillales</taxon>
        <taxon>Lactobacillaceae</taxon>
        <taxon>Paucilactobacillus</taxon>
    </lineage>
</organism>
<reference evidence="9 10" key="1">
    <citation type="submission" date="2013-08" db="EMBL/GenBank/DDBJ databases">
        <title>Lactobacillus wasatchii sp. WDC04, a late gas producing bacteria isolated from aged chedder cheese.</title>
        <authorList>
            <person name="Oberg C.J."/>
            <person name="Culumber M."/>
            <person name="McMahon D.J."/>
            <person name="Broadbent J.R."/>
            <person name="Oberg T.S."/>
            <person name="Ortaki F."/>
        </authorList>
    </citation>
    <scope>NUCLEOTIDE SEQUENCE [LARGE SCALE GENOMIC DNA]</scope>
    <source>
        <strain evidence="9 10">WDC04</strain>
    </source>
</reference>
<keyword evidence="5 7" id="KW-1133">Transmembrane helix</keyword>
<feature type="transmembrane region" description="Helical" evidence="7">
    <location>
        <begin position="40"/>
        <end position="60"/>
    </location>
</feature>
<dbReference type="InterPro" id="IPR050171">
    <property type="entry name" value="MFS_Transporters"/>
</dbReference>
<gene>
    <name evidence="9" type="ORF">WDC_0983</name>
</gene>
<keyword evidence="10" id="KW-1185">Reference proteome</keyword>
<dbReference type="Pfam" id="PF07690">
    <property type="entry name" value="MFS_1"/>
    <property type="match status" value="1"/>
</dbReference>
<dbReference type="PATRIC" id="fig|1335616.4.peg.986"/>
<dbReference type="Gene3D" id="1.20.1250.20">
    <property type="entry name" value="MFS general substrate transporter like domains"/>
    <property type="match status" value="2"/>
</dbReference>
<dbReference type="PANTHER" id="PTHR23517:SF10">
    <property type="entry name" value="MAJOR FACILITATOR SUPERFAMILY (MFS) PROFILE DOMAIN-CONTAINING PROTEIN"/>
    <property type="match status" value="1"/>
</dbReference>
<dbReference type="PROSITE" id="PS50850">
    <property type="entry name" value="MFS"/>
    <property type="match status" value="1"/>
</dbReference>
<evidence type="ECO:0000256" key="4">
    <source>
        <dbReference type="ARBA" id="ARBA00022692"/>
    </source>
</evidence>
<dbReference type="PANTHER" id="PTHR23517">
    <property type="entry name" value="RESISTANCE PROTEIN MDTM, PUTATIVE-RELATED-RELATED"/>
    <property type="match status" value="1"/>
</dbReference>
<keyword evidence="2" id="KW-0813">Transport</keyword>
<accession>A0A0D0YVU8</accession>
<name>A0A0D0YVU8_9LACO</name>
<evidence type="ECO:0000256" key="3">
    <source>
        <dbReference type="ARBA" id="ARBA00022475"/>
    </source>
</evidence>
<feature type="transmembrane region" description="Helical" evidence="7">
    <location>
        <begin position="97"/>
        <end position="122"/>
    </location>
</feature>
<dbReference type="InterPro" id="IPR011701">
    <property type="entry name" value="MFS"/>
</dbReference>
<keyword evidence="4 7" id="KW-0812">Transmembrane</keyword>
<dbReference type="SUPFAM" id="SSF103473">
    <property type="entry name" value="MFS general substrate transporter"/>
    <property type="match status" value="1"/>
</dbReference>
<dbReference type="Proteomes" id="UP000032279">
    <property type="component" value="Unassembled WGS sequence"/>
</dbReference>
<dbReference type="OrthoDB" id="3268460at2"/>
<feature type="transmembrane region" description="Helical" evidence="7">
    <location>
        <begin position="72"/>
        <end position="91"/>
    </location>
</feature>
<feature type="transmembrane region" description="Helical" evidence="7">
    <location>
        <begin position="272"/>
        <end position="291"/>
    </location>
</feature>
<dbReference type="RefSeq" id="WP_044010731.1">
    <property type="nucleotide sequence ID" value="NZ_AWTT01000020.1"/>
</dbReference>
<dbReference type="STRING" id="1335616.WDC_0983"/>
<evidence type="ECO:0000256" key="7">
    <source>
        <dbReference type="SAM" id="Phobius"/>
    </source>
</evidence>